<dbReference type="NCBIfam" id="TIGR00233">
    <property type="entry name" value="trpS"/>
    <property type="match status" value="1"/>
</dbReference>
<dbReference type="InterPro" id="IPR002306">
    <property type="entry name" value="Trp-tRNA-ligase"/>
</dbReference>
<keyword evidence="11" id="KW-1185">Reference proteome</keyword>
<keyword evidence="4 9" id="KW-0547">Nucleotide-binding</keyword>
<dbReference type="KEGG" id="neq:NEQ115"/>
<keyword evidence="5 9" id="KW-0067">ATP-binding</keyword>
<dbReference type="PANTHER" id="PTHR10055">
    <property type="entry name" value="TRYPTOPHANYL-TRNA SYNTHETASE"/>
    <property type="match status" value="1"/>
</dbReference>
<reference evidence="10 11" key="1">
    <citation type="journal article" date="2003" name="Proc. Natl. Acad. Sci. U.S.A.">
        <title>The genome of Nanoarchaeum equitans: insights into early archaeal evolution and derived parasitism.</title>
        <authorList>
            <person name="Waters E."/>
            <person name="Hohn M.J."/>
            <person name="Ahel I."/>
            <person name="Graham D.E."/>
            <person name="Adams M.D."/>
            <person name="Barnstead M."/>
            <person name="Beeson K.Y."/>
            <person name="Bibbs L."/>
            <person name="Bolanos R."/>
            <person name="Keller M."/>
            <person name="Kretz K."/>
            <person name="Lin X."/>
            <person name="Mathur E."/>
            <person name="Ni J."/>
            <person name="Podar M."/>
            <person name="Richardson T."/>
            <person name="Sutton G.G."/>
            <person name="Simon M."/>
            <person name="Soll D."/>
            <person name="Stetter K.O."/>
            <person name="Short J.M."/>
            <person name="Noordewier M."/>
        </authorList>
    </citation>
    <scope>NUCLEOTIDE SEQUENCE [LARGE SCALE GENOMIC DNA]</scope>
    <source>
        <strain evidence="10 11">Kin4-M</strain>
    </source>
</reference>
<evidence type="ECO:0000256" key="9">
    <source>
        <dbReference type="RuleBase" id="RU363036"/>
    </source>
</evidence>
<dbReference type="BioCyc" id="NEQU228908:GJB6-123-MONOMER"/>
<proteinExistence type="inferred from homology"/>
<evidence type="ECO:0000256" key="6">
    <source>
        <dbReference type="ARBA" id="ARBA00022917"/>
    </source>
</evidence>
<organism evidence="10 11">
    <name type="scientific">Nanoarchaeum equitans (strain Kin4-M)</name>
    <dbReference type="NCBI Taxonomy" id="228908"/>
    <lineage>
        <taxon>Archaea</taxon>
        <taxon>Nanobdellota</taxon>
        <taxon>Candidatus Nanoarchaeia</taxon>
        <taxon>Nanoarchaeales</taxon>
        <taxon>Nanoarchaeaceae</taxon>
        <taxon>Nanoarchaeum</taxon>
    </lineage>
</organism>
<keyword evidence="6 9" id="KW-0648">Protein biosynthesis</keyword>
<keyword evidence="3 9" id="KW-0436">Ligase</keyword>
<dbReference type="GO" id="GO:0006436">
    <property type="term" value="P:tryptophanyl-tRNA aminoacylation"/>
    <property type="evidence" value="ECO:0007669"/>
    <property type="project" value="UniProtKB-UniRule"/>
</dbReference>
<accession>Q74MK6</accession>
<evidence type="ECO:0000256" key="1">
    <source>
        <dbReference type="ARBA" id="ARBA00005594"/>
    </source>
</evidence>
<comment type="similarity">
    <text evidence="1 9">Belongs to the class-I aminoacyl-tRNA synthetase family.</text>
</comment>
<dbReference type="Proteomes" id="UP000000578">
    <property type="component" value="Chromosome"/>
</dbReference>
<dbReference type="Pfam" id="PF00579">
    <property type="entry name" value="tRNA-synt_1b"/>
    <property type="match status" value="1"/>
</dbReference>
<dbReference type="GO" id="GO:0005524">
    <property type="term" value="F:ATP binding"/>
    <property type="evidence" value="ECO:0007669"/>
    <property type="project" value="UniProtKB-KW"/>
</dbReference>
<gene>
    <name evidence="10" type="ordered locus">NEQ115</name>
</gene>
<dbReference type="InterPro" id="IPR014729">
    <property type="entry name" value="Rossmann-like_a/b/a_fold"/>
</dbReference>
<dbReference type="InterPro" id="IPR002305">
    <property type="entry name" value="aa-tRNA-synth_Ic"/>
</dbReference>
<dbReference type="Gene3D" id="3.40.50.620">
    <property type="entry name" value="HUPs"/>
    <property type="match status" value="1"/>
</dbReference>
<dbReference type="STRING" id="228908.NEQ115"/>
<dbReference type="HOGENOM" id="CLU_032621_0_1_2"/>
<dbReference type="PATRIC" id="fig|228908.8.peg.120"/>
<name>Q74MK6_NANEQ</name>
<evidence type="ECO:0000256" key="7">
    <source>
        <dbReference type="ARBA" id="ARBA00023146"/>
    </source>
</evidence>
<dbReference type="CDD" id="cd00806">
    <property type="entry name" value="TrpRS_core"/>
    <property type="match status" value="1"/>
</dbReference>
<dbReference type="NCBIfam" id="NF008927">
    <property type="entry name" value="PRK12285.1-4"/>
    <property type="match status" value="1"/>
</dbReference>
<dbReference type="EnsemblBacteria" id="AAR38970">
    <property type="protein sequence ID" value="AAR38970"/>
    <property type="gene ID" value="NEQ115"/>
</dbReference>
<dbReference type="EMBL" id="AE017199">
    <property type="protein sequence ID" value="AAR38970.1"/>
    <property type="molecule type" value="Genomic_DNA"/>
</dbReference>
<protein>
    <recommendedName>
        <fullName evidence="2 8">Tryptophan--tRNA ligase</fullName>
        <ecNumber evidence="2 8">6.1.1.2</ecNumber>
    </recommendedName>
</protein>
<dbReference type="PANTHER" id="PTHR10055:SF1">
    <property type="entry name" value="TRYPTOPHAN--TRNA LIGASE, CYTOPLASMIC"/>
    <property type="match status" value="1"/>
</dbReference>
<dbReference type="EC" id="6.1.1.2" evidence="2 8"/>
<dbReference type="AlphaFoldDB" id="Q74MK6"/>
<evidence type="ECO:0000313" key="11">
    <source>
        <dbReference type="Proteomes" id="UP000000578"/>
    </source>
</evidence>
<dbReference type="GO" id="GO:0004830">
    <property type="term" value="F:tryptophan-tRNA ligase activity"/>
    <property type="evidence" value="ECO:0007669"/>
    <property type="project" value="UniProtKB-UniRule"/>
</dbReference>
<evidence type="ECO:0000313" key="10">
    <source>
        <dbReference type="EMBL" id="AAR38970.1"/>
    </source>
</evidence>
<dbReference type="PRINTS" id="PR01039">
    <property type="entry name" value="TRNASYNTHTRP"/>
</dbReference>
<evidence type="ECO:0000256" key="4">
    <source>
        <dbReference type="ARBA" id="ARBA00022741"/>
    </source>
</evidence>
<evidence type="ECO:0000256" key="8">
    <source>
        <dbReference type="NCBIfam" id="TIGR00233"/>
    </source>
</evidence>
<evidence type="ECO:0000256" key="2">
    <source>
        <dbReference type="ARBA" id="ARBA00013161"/>
    </source>
</evidence>
<keyword evidence="7 9" id="KW-0030">Aminoacyl-tRNA synthetase</keyword>
<dbReference type="SUPFAM" id="SSF52374">
    <property type="entry name" value="Nucleotidylyl transferase"/>
    <property type="match status" value="1"/>
</dbReference>
<sequence>MAKVTPWEVQIKDESDYQRLIEIFGVKPIDEKLKEKLKEYTKELHPLIERNIFYAHRDLDLVLKDYEEGRGFFLYTGIAPSKGKMHIGHLVPFILTRWFQEKFDVNVYIMFPDEEKYWAKKVDDYKEVRRKIKEMHAKYIAALGFDPDKTFMFINSEYIKHLYSAAIPIARHINLSQARAVFGFNDSTSVGLVFYTVLQIVPTFFENKRPLIPAGIDQDPYFRLQRDIAPKLNKYKAAEILSKMIWGLRGPYTKMSSSDPDSAIFLDDSYEEVKRKIMKAFSGGQPTLELHRKYGGNPDIDVVFFWLKALFEEDTKKLKELEQSYREGTLTTGELKQYAIEKIWRFLKDLQEKAKKVDINKYFYDGKLAKQMWEWEL</sequence>
<dbReference type="GO" id="GO:0005737">
    <property type="term" value="C:cytoplasm"/>
    <property type="evidence" value="ECO:0007669"/>
    <property type="project" value="UniProtKB-UniRule"/>
</dbReference>
<dbReference type="Gene3D" id="1.10.240.10">
    <property type="entry name" value="Tyrosyl-Transfer RNA Synthetase"/>
    <property type="match status" value="1"/>
</dbReference>
<evidence type="ECO:0000256" key="5">
    <source>
        <dbReference type="ARBA" id="ARBA00022840"/>
    </source>
</evidence>
<evidence type="ECO:0000256" key="3">
    <source>
        <dbReference type="ARBA" id="ARBA00022598"/>
    </source>
</evidence>